<proteinExistence type="predicted"/>
<name>A0AAV4H4M7_9GAST</name>
<keyword evidence="3" id="KW-1185">Reference proteome</keyword>
<feature type="region of interest" description="Disordered" evidence="1">
    <location>
        <begin position="35"/>
        <end position="124"/>
    </location>
</feature>
<comment type="caution">
    <text evidence="2">The sequence shown here is derived from an EMBL/GenBank/DDBJ whole genome shotgun (WGS) entry which is preliminary data.</text>
</comment>
<sequence length="136" mass="15950">MYVLGKRDELKKLGLGVGNDLTAFQRKELQELREKGKRGFYRNGRLRIDETPLTRVTPPRHQDKPWRKSTVQQRQHQPPPSRVNLEPNARQQRESPAQRTRAAASTQRGSQNRQDRRLSAVQQQQAYPTWKIMLLN</sequence>
<gene>
    <name evidence="2" type="ORF">ElyMa_002620800</name>
</gene>
<dbReference type="AlphaFoldDB" id="A0AAV4H4M7"/>
<evidence type="ECO:0000256" key="1">
    <source>
        <dbReference type="SAM" id="MobiDB-lite"/>
    </source>
</evidence>
<dbReference type="EMBL" id="BMAT01005396">
    <property type="protein sequence ID" value="GFR92544.1"/>
    <property type="molecule type" value="Genomic_DNA"/>
</dbReference>
<dbReference type="Proteomes" id="UP000762676">
    <property type="component" value="Unassembled WGS sequence"/>
</dbReference>
<reference evidence="2 3" key="1">
    <citation type="journal article" date="2021" name="Elife">
        <title>Chloroplast acquisition without the gene transfer in kleptoplastic sea slugs, Plakobranchus ocellatus.</title>
        <authorList>
            <person name="Maeda T."/>
            <person name="Takahashi S."/>
            <person name="Yoshida T."/>
            <person name="Shimamura S."/>
            <person name="Takaki Y."/>
            <person name="Nagai Y."/>
            <person name="Toyoda A."/>
            <person name="Suzuki Y."/>
            <person name="Arimoto A."/>
            <person name="Ishii H."/>
            <person name="Satoh N."/>
            <person name="Nishiyama T."/>
            <person name="Hasebe M."/>
            <person name="Maruyama T."/>
            <person name="Minagawa J."/>
            <person name="Obokata J."/>
            <person name="Shigenobu S."/>
        </authorList>
    </citation>
    <scope>NUCLEOTIDE SEQUENCE [LARGE SCALE GENOMIC DNA]</scope>
</reference>
<organism evidence="2 3">
    <name type="scientific">Elysia marginata</name>
    <dbReference type="NCBI Taxonomy" id="1093978"/>
    <lineage>
        <taxon>Eukaryota</taxon>
        <taxon>Metazoa</taxon>
        <taxon>Spiralia</taxon>
        <taxon>Lophotrochozoa</taxon>
        <taxon>Mollusca</taxon>
        <taxon>Gastropoda</taxon>
        <taxon>Heterobranchia</taxon>
        <taxon>Euthyneura</taxon>
        <taxon>Panpulmonata</taxon>
        <taxon>Sacoglossa</taxon>
        <taxon>Placobranchoidea</taxon>
        <taxon>Plakobranchidae</taxon>
        <taxon>Elysia</taxon>
    </lineage>
</organism>
<protein>
    <submittedName>
        <fullName evidence="2">Uncharacterized protein</fullName>
    </submittedName>
</protein>
<evidence type="ECO:0000313" key="3">
    <source>
        <dbReference type="Proteomes" id="UP000762676"/>
    </source>
</evidence>
<evidence type="ECO:0000313" key="2">
    <source>
        <dbReference type="EMBL" id="GFR92544.1"/>
    </source>
</evidence>
<accession>A0AAV4H4M7</accession>
<feature type="compositionally biased region" description="Low complexity" evidence="1">
    <location>
        <begin position="97"/>
        <end position="108"/>
    </location>
</feature>